<dbReference type="PANTHER" id="PTHR46832:SF2">
    <property type="entry name" value="FUTALOSINE HYDROLASE"/>
    <property type="match status" value="1"/>
</dbReference>
<dbReference type="UniPathway" id="UPA00079"/>
<comment type="similarity">
    <text evidence="1">Belongs to the PNP/UDP phosphorylase family. Futalosine hydrolase subfamily.</text>
</comment>
<protein>
    <recommendedName>
        <fullName evidence="1 2">Futalosine hydrolase</fullName>
        <shortName evidence="1">FL hydrolase</shortName>
        <ecNumber evidence="1 2">3.2.2.26</ecNumber>
    </recommendedName>
    <alternativeName>
        <fullName evidence="1">Futalosine nucleosidase</fullName>
    </alternativeName>
    <alternativeName>
        <fullName evidence="1">Menaquinone biosynthetic enzyme MqnB</fullName>
    </alternativeName>
</protein>
<dbReference type="AlphaFoldDB" id="A0A559K8Z0"/>
<dbReference type="CDD" id="cd17766">
    <property type="entry name" value="futalosine_nucleosidase_MqnB"/>
    <property type="match status" value="1"/>
</dbReference>
<dbReference type="PANTHER" id="PTHR46832">
    <property type="entry name" value="5'-METHYLTHIOADENOSINE/S-ADENOSYLHOMOCYSTEINE NUCLEOSIDASE"/>
    <property type="match status" value="1"/>
</dbReference>
<dbReference type="GO" id="GO:0019284">
    <property type="term" value="P:L-methionine salvage from S-adenosylmethionine"/>
    <property type="evidence" value="ECO:0007669"/>
    <property type="project" value="TreeGrafter"/>
</dbReference>
<dbReference type="GO" id="GO:0009116">
    <property type="term" value="P:nucleoside metabolic process"/>
    <property type="evidence" value="ECO:0007669"/>
    <property type="project" value="InterPro"/>
</dbReference>
<dbReference type="GO" id="GO:0005829">
    <property type="term" value="C:cytosol"/>
    <property type="evidence" value="ECO:0007669"/>
    <property type="project" value="TreeGrafter"/>
</dbReference>
<keyword evidence="4" id="KW-0326">Glycosidase</keyword>
<dbReference type="OrthoDB" id="9788270at2"/>
<dbReference type="HAMAP" id="MF_00991">
    <property type="entry name" value="MqnB"/>
    <property type="match status" value="1"/>
</dbReference>
<keyword evidence="1" id="KW-0474">Menaquinone biosynthesis</keyword>
<dbReference type="InterPro" id="IPR019963">
    <property type="entry name" value="FL_hydrolase_MqnB"/>
</dbReference>
<dbReference type="InterPro" id="IPR000845">
    <property type="entry name" value="Nucleoside_phosphorylase_d"/>
</dbReference>
<dbReference type="Pfam" id="PF01048">
    <property type="entry name" value="PNP_UDP_1"/>
    <property type="match status" value="1"/>
</dbReference>
<dbReference type="InterPro" id="IPR035994">
    <property type="entry name" value="Nucleoside_phosphorylase_sf"/>
</dbReference>
<evidence type="ECO:0000256" key="1">
    <source>
        <dbReference type="HAMAP-Rule" id="MF_00991"/>
    </source>
</evidence>
<evidence type="ECO:0000259" key="3">
    <source>
        <dbReference type="Pfam" id="PF01048"/>
    </source>
</evidence>
<dbReference type="GO" id="GO:0008930">
    <property type="term" value="F:methylthioadenosine nucleosidase activity"/>
    <property type="evidence" value="ECO:0007669"/>
    <property type="project" value="TreeGrafter"/>
</dbReference>
<reference evidence="4 5" key="1">
    <citation type="submission" date="2019-07" db="EMBL/GenBank/DDBJ databases">
        <authorList>
            <person name="Kim J."/>
        </authorList>
    </citation>
    <scope>NUCLEOTIDE SEQUENCE [LARGE SCALE GENOMIC DNA]</scope>
    <source>
        <strain evidence="4 5">JC52</strain>
    </source>
</reference>
<dbReference type="GO" id="GO:0008782">
    <property type="term" value="F:adenosylhomocysteine nucleosidase activity"/>
    <property type="evidence" value="ECO:0007669"/>
    <property type="project" value="TreeGrafter"/>
</dbReference>
<dbReference type="NCBIfam" id="NF006087">
    <property type="entry name" value="PRK08236.1"/>
    <property type="match status" value="1"/>
</dbReference>
<keyword evidence="1 4" id="KW-0378">Hydrolase</keyword>
<dbReference type="GO" id="GO:0009234">
    <property type="term" value="P:menaquinone biosynthetic process"/>
    <property type="evidence" value="ECO:0007669"/>
    <property type="project" value="UniProtKB-UniRule"/>
</dbReference>
<comment type="function">
    <text evidence="1">Catalyzes the hydrolysis of futalosine (FL) to dehypoxanthine futalosine (DHFL) and hypoxanthine, a step in the biosynthesis of menaquinone (MK, vitamin K2).</text>
</comment>
<proteinExistence type="inferred from homology"/>
<evidence type="ECO:0000313" key="5">
    <source>
        <dbReference type="Proteomes" id="UP000317036"/>
    </source>
</evidence>
<comment type="pathway">
    <text evidence="1">Quinol/quinone metabolism; menaquinone biosynthesis.</text>
</comment>
<dbReference type="Proteomes" id="UP000317036">
    <property type="component" value="Unassembled WGS sequence"/>
</dbReference>
<evidence type="ECO:0000256" key="2">
    <source>
        <dbReference type="NCBIfam" id="TIGR03664"/>
    </source>
</evidence>
<evidence type="ECO:0000313" key="4">
    <source>
        <dbReference type="EMBL" id="TVY08594.1"/>
    </source>
</evidence>
<sequence>MTMTTNSGSASGRVLVVTAVDAEKDAVQRGLGPDSRFDVLAGGVGPVAAAVSTATALATTKSGYDLVVSAGIGGGFAGRAGIGSLVVASEIIAADLGALTPEGFASVDELGFGSARVPVDLDRAGRAVEALRAAGLPVCLGPVLTLSTVTGTADTATELAQRVPGAAAEAMEGFGVAEAARKHGLPVLELRAISNPVGPRDRAAWRIGEALAALEAAIKVLKEALR</sequence>
<comment type="catalytic activity">
    <reaction evidence="1">
        <text>futalosine + H2O = dehypoxanthine futalosine + hypoxanthine</text>
        <dbReference type="Rhea" id="RHEA:25904"/>
        <dbReference type="ChEBI" id="CHEBI:15377"/>
        <dbReference type="ChEBI" id="CHEBI:17368"/>
        <dbReference type="ChEBI" id="CHEBI:58863"/>
        <dbReference type="ChEBI" id="CHEBI:58864"/>
        <dbReference type="EC" id="3.2.2.26"/>
    </reaction>
</comment>
<name>A0A559K8Z0_9BACL</name>
<dbReference type="Gene3D" id="3.40.50.1580">
    <property type="entry name" value="Nucleoside phosphorylase domain"/>
    <property type="match status" value="1"/>
</dbReference>
<dbReference type="SUPFAM" id="SSF53167">
    <property type="entry name" value="Purine and uridine phosphorylases"/>
    <property type="match status" value="1"/>
</dbReference>
<keyword evidence="5" id="KW-1185">Reference proteome</keyword>
<dbReference type="NCBIfam" id="TIGR03664">
    <property type="entry name" value="fut_nucase"/>
    <property type="match status" value="1"/>
</dbReference>
<feature type="domain" description="Nucleoside phosphorylase" evidence="3">
    <location>
        <begin position="42"/>
        <end position="223"/>
    </location>
</feature>
<organism evidence="4 5">
    <name type="scientific">Paenibacillus cremeus</name>
    <dbReference type="NCBI Taxonomy" id="2163881"/>
    <lineage>
        <taxon>Bacteria</taxon>
        <taxon>Bacillati</taxon>
        <taxon>Bacillota</taxon>
        <taxon>Bacilli</taxon>
        <taxon>Bacillales</taxon>
        <taxon>Paenibacillaceae</taxon>
        <taxon>Paenibacillus</taxon>
    </lineage>
</organism>
<comment type="caution">
    <text evidence="4">The sequence shown here is derived from an EMBL/GenBank/DDBJ whole genome shotgun (WGS) entry which is preliminary data.</text>
</comment>
<dbReference type="EC" id="3.2.2.26" evidence="1 2"/>
<accession>A0A559K8Z0</accession>
<gene>
    <name evidence="1" type="primary">mqnB</name>
    <name evidence="4" type="ORF">FPZ49_17325</name>
</gene>
<dbReference type="EMBL" id="VNJI01000021">
    <property type="protein sequence ID" value="TVY08594.1"/>
    <property type="molecule type" value="Genomic_DNA"/>
</dbReference>